<gene>
    <name evidence="2" type="ORF">FNK824_LOCUS41291</name>
</gene>
<organism evidence="2 3">
    <name type="scientific">Rotaria sordida</name>
    <dbReference type="NCBI Taxonomy" id="392033"/>
    <lineage>
        <taxon>Eukaryota</taxon>
        <taxon>Metazoa</taxon>
        <taxon>Spiralia</taxon>
        <taxon>Gnathifera</taxon>
        <taxon>Rotifera</taxon>
        <taxon>Eurotatoria</taxon>
        <taxon>Bdelloidea</taxon>
        <taxon>Philodinida</taxon>
        <taxon>Philodinidae</taxon>
        <taxon>Rotaria</taxon>
    </lineage>
</organism>
<evidence type="ECO:0000313" key="3">
    <source>
        <dbReference type="Proteomes" id="UP000663874"/>
    </source>
</evidence>
<dbReference type="Gene3D" id="3.30.497.10">
    <property type="entry name" value="Antithrombin, subunit I, domain 2"/>
    <property type="match status" value="1"/>
</dbReference>
<dbReference type="Pfam" id="PF00079">
    <property type="entry name" value="Serpin"/>
    <property type="match status" value="1"/>
</dbReference>
<dbReference type="InterPro" id="IPR023796">
    <property type="entry name" value="Serpin_dom"/>
</dbReference>
<proteinExistence type="predicted"/>
<dbReference type="AlphaFoldDB" id="A0A820J0A7"/>
<feature type="domain" description="Serpin" evidence="1">
    <location>
        <begin position="14"/>
        <end position="65"/>
    </location>
</feature>
<sequence length="68" mass="7297">MASSLLSISTGSECFGHQVYSTVSRKHNGKNIFLSPASISLALSICTVGARKETLHQMLHILHASSIE</sequence>
<dbReference type="InterPro" id="IPR036186">
    <property type="entry name" value="Serpin_sf"/>
</dbReference>
<protein>
    <recommendedName>
        <fullName evidence="1">Serpin domain-containing protein</fullName>
    </recommendedName>
</protein>
<dbReference type="InterPro" id="IPR042178">
    <property type="entry name" value="Serpin_sf_1"/>
</dbReference>
<evidence type="ECO:0000313" key="2">
    <source>
        <dbReference type="EMBL" id="CAF4319514.1"/>
    </source>
</evidence>
<reference evidence="2" key="1">
    <citation type="submission" date="2021-02" db="EMBL/GenBank/DDBJ databases">
        <authorList>
            <person name="Nowell W R."/>
        </authorList>
    </citation>
    <scope>NUCLEOTIDE SEQUENCE</scope>
</reference>
<comment type="caution">
    <text evidence="2">The sequence shown here is derived from an EMBL/GenBank/DDBJ whole genome shotgun (WGS) entry which is preliminary data.</text>
</comment>
<accession>A0A820J0A7</accession>
<dbReference type="Proteomes" id="UP000663874">
    <property type="component" value="Unassembled WGS sequence"/>
</dbReference>
<dbReference type="SUPFAM" id="SSF56574">
    <property type="entry name" value="Serpins"/>
    <property type="match status" value="1"/>
</dbReference>
<evidence type="ECO:0000259" key="1">
    <source>
        <dbReference type="Pfam" id="PF00079"/>
    </source>
</evidence>
<name>A0A820J0A7_9BILA</name>
<dbReference type="EMBL" id="CAJOBE010038888">
    <property type="protein sequence ID" value="CAF4319514.1"/>
    <property type="molecule type" value="Genomic_DNA"/>
</dbReference>